<dbReference type="GO" id="GO:0004066">
    <property type="term" value="F:asparagine synthase (glutamine-hydrolyzing) activity"/>
    <property type="evidence" value="ECO:0007669"/>
    <property type="project" value="UniProtKB-EC"/>
</dbReference>
<feature type="binding site" evidence="9">
    <location>
        <position position="293"/>
    </location>
    <ligand>
        <name>ATP</name>
        <dbReference type="ChEBI" id="CHEBI:30616"/>
    </ligand>
</feature>
<dbReference type="InterPro" id="IPR006426">
    <property type="entry name" value="Asn_synth_AEB"/>
</dbReference>
<keyword evidence="8" id="KW-0061">Asparagine biosynthesis</keyword>
<evidence type="ECO:0000256" key="8">
    <source>
        <dbReference type="PIRSR" id="PIRSR001589-1"/>
    </source>
</evidence>
<dbReference type="Gene3D" id="3.60.20.10">
    <property type="entry name" value="Glutamine Phosphoribosylpyrophosphate, subunit 1, domain 1"/>
    <property type="match status" value="1"/>
</dbReference>
<name>A0A7Y0E326_9PROT</name>
<protein>
    <recommendedName>
        <fullName evidence="3">asparagine synthase (glutamine-hydrolyzing)</fullName>
        <ecNumber evidence="3">6.3.5.4</ecNumber>
    </recommendedName>
</protein>
<comment type="caution">
    <text evidence="11">The sequence shown here is derived from an EMBL/GenBank/DDBJ whole genome shotgun (WGS) entry which is preliminary data.</text>
</comment>
<dbReference type="SUPFAM" id="SSF52402">
    <property type="entry name" value="Adenine nucleotide alpha hydrolases-like"/>
    <property type="match status" value="1"/>
</dbReference>
<dbReference type="InterPro" id="IPR029055">
    <property type="entry name" value="Ntn_hydrolases_N"/>
</dbReference>
<keyword evidence="12" id="KW-1185">Reference proteome</keyword>
<keyword evidence="4 9" id="KW-0547">Nucleotide-binding</keyword>
<dbReference type="GO" id="GO:0006529">
    <property type="term" value="P:asparagine biosynthetic process"/>
    <property type="evidence" value="ECO:0007669"/>
    <property type="project" value="UniProtKB-KW"/>
</dbReference>
<dbReference type="RefSeq" id="WP_169626698.1">
    <property type="nucleotide sequence ID" value="NZ_JABBNT010000005.1"/>
</dbReference>
<evidence type="ECO:0000313" key="12">
    <source>
        <dbReference type="Proteomes" id="UP000539372"/>
    </source>
</evidence>
<evidence type="ECO:0000256" key="1">
    <source>
        <dbReference type="ARBA" id="ARBA00005187"/>
    </source>
</evidence>
<keyword evidence="8" id="KW-0028">Amino-acid biosynthesis</keyword>
<dbReference type="Pfam" id="PF00733">
    <property type="entry name" value="Asn_synthase"/>
    <property type="match status" value="1"/>
</dbReference>
<comment type="similarity">
    <text evidence="2">Belongs to the asparagine synthetase family.</text>
</comment>
<dbReference type="GO" id="GO:0005524">
    <property type="term" value="F:ATP binding"/>
    <property type="evidence" value="ECO:0007669"/>
    <property type="project" value="UniProtKB-KW"/>
</dbReference>
<evidence type="ECO:0000256" key="6">
    <source>
        <dbReference type="ARBA" id="ARBA00022962"/>
    </source>
</evidence>
<dbReference type="Proteomes" id="UP000539372">
    <property type="component" value="Unassembled WGS sequence"/>
</dbReference>
<dbReference type="CDD" id="cd00712">
    <property type="entry name" value="AsnB"/>
    <property type="match status" value="1"/>
</dbReference>
<dbReference type="EC" id="6.3.5.4" evidence="3"/>
<comment type="pathway">
    <text evidence="1">Amino-acid biosynthesis; L-asparagine biosynthesis; L-asparagine from L-aspartate (L-Gln route): step 1/1.</text>
</comment>
<evidence type="ECO:0000256" key="4">
    <source>
        <dbReference type="ARBA" id="ARBA00022741"/>
    </source>
</evidence>
<evidence type="ECO:0000256" key="3">
    <source>
        <dbReference type="ARBA" id="ARBA00012737"/>
    </source>
</evidence>
<dbReference type="PIRSF" id="PIRSF001589">
    <property type="entry name" value="Asn_synthetase_glu-h"/>
    <property type="match status" value="1"/>
</dbReference>
<comment type="catalytic activity">
    <reaction evidence="7">
        <text>L-aspartate + L-glutamine + ATP + H2O = L-asparagine + L-glutamate + AMP + diphosphate + H(+)</text>
        <dbReference type="Rhea" id="RHEA:12228"/>
        <dbReference type="ChEBI" id="CHEBI:15377"/>
        <dbReference type="ChEBI" id="CHEBI:15378"/>
        <dbReference type="ChEBI" id="CHEBI:29985"/>
        <dbReference type="ChEBI" id="CHEBI:29991"/>
        <dbReference type="ChEBI" id="CHEBI:30616"/>
        <dbReference type="ChEBI" id="CHEBI:33019"/>
        <dbReference type="ChEBI" id="CHEBI:58048"/>
        <dbReference type="ChEBI" id="CHEBI:58359"/>
        <dbReference type="ChEBI" id="CHEBI:456215"/>
        <dbReference type="EC" id="6.3.5.4"/>
    </reaction>
</comment>
<dbReference type="InterPro" id="IPR033738">
    <property type="entry name" value="AsnB_N"/>
</dbReference>
<sequence>MCGIAGRVAPTRLTDDRRDAALTRMRNRGPDGNGGYAATRLDGSALDLLHSRLSIVDLDHRSNQPFVKGGLSLVYNGEIYNYPELREELSRLGHGFTTTGDTEVLLEAWRAWGLDALDRLVGMFAFAIYDEGTGRLVLARDRFGEKPLYTMTGPDGAFCFASEIKVLPVLAGKVPGFDRLHLRRYLVNGYKGLMRDGRTFFDGVRELPAAHAMILDPGGQPMLHRYWTLSYQPQDMTEGEAQDRVDAVMTKAVERVLRADVPIALRLSGGIDSNVVAGLAHHRLGADITCFSIIEDDWRYDESAMIAEGLKGLNVPNRQIRIPKENFVERLEDMIAYFDGPPLTISYYLHYLVSEAIHRDGFKVSLGGTGADEVFSGYYDHYLFWLAEMAGRDDFEALVEEWRGTYGNFVRNPFLQDPHRFVKNPDARDHIFLGAESFAGFLRDPFDEPHQELTLCDALLRNRMLNELTRETVPVMLHDDDLAGMRWSVENRAPYLDRDLVTCLFSIPSRHLVRGGLPKYLLRRAGRGLVSGKILDNPRKQGINAPVTSFVDFKDKAVRERLLDDGPFFDIVDRAKFEALLGSDVARNSESKFLFSLLATRLFLDNHSALEKV</sequence>
<dbReference type="NCBIfam" id="TIGR01536">
    <property type="entry name" value="asn_synth_AEB"/>
    <property type="match status" value="1"/>
</dbReference>
<dbReference type="InterPro" id="IPR001962">
    <property type="entry name" value="Asn_synthase"/>
</dbReference>
<gene>
    <name evidence="11" type="primary">asnB</name>
    <name evidence="11" type="ORF">HH303_17735</name>
</gene>
<dbReference type="PANTHER" id="PTHR43284:SF1">
    <property type="entry name" value="ASPARAGINE SYNTHETASE"/>
    <property type="match status" value="1"/>
</dbReference>
<evidence type="ECO:0000256" key="9">
    <source>
        <dbReference type="PIRSR" id="PIRSR001589-2"/>
    </source>
</evidence>
<dbReference type="EMBL" id="JABBNT010000005">
    <property type="protein sequence ID" value="NMM46337.1"/>
    <property type="molecule type" value="Genomic_DNA"/>
</dbReference>
<dbReference type="CDD" id="cd01991">
    <property type="entry name" value="Asn_synthase_B_C"/>
    <property type="match status" value="1"/>
</dbReference>
<dbReference type="PANTHER" id="PTHR43284">
    <property type="entry name" value="ASPARAGINE SYNTHETASE (GLUTAMINE-HYDROLYZING)"/>
    <property type="match status" value="1"/>
</dbReference>
<keyword evidence="5 9" id="KW-0067">ATP-binding</keyword>
<dbReference type="InterPro" id="IPR014729">
    <property type="entry name" value="Rossmann-like_a/b/a_fold"/>
</dbReference>
<feature type="active site" description="For GATase activity" evidence="8">
    <location>
        <position position="2"/>
    </location>
</feature>
<reference evidence="11 12" key="1">
    <citation type="submission" date="2020-04" db="EMBL/GenBank/DDBJ databases">
        <title>Rhodospirillaceae bacterium KN72 isolated from deep sea.</title>
        <authorList>
            <person name="Zhang D.-C."/>
        </authorList>
    </citation>
    <scope>NUCLEOTIDE SEQUENCE [LARGE SCALE GENOMIC DNA]</scope>
    <source>
        <strain evidence="11 12">KN72</strain>
    </source>
</reference>
<evidence type="ECO:0000313" key="11">
    <source>
        <dbReference type="EMBL" id="NMM46337.1"/>
    </source>
</evidence>
<dbReference type="InterPro" id="IPR051786">
    <property type="entry name" value="ASN_synthetase/amidase"/>
</dbReference>
<evidence type="ECO:0000256" key="7">
    <source>
        <dbReference type="ARBA" id="ARBA00048741"/>
    </source>
</evidence>
<dbReference type="Pfam" id="PF13537">
    <property type="entry name" value="GATase_7"/>
    <property type="match status" value="1"/>
</dbReference>
<feature type="domain" description="Glutamine amidotransferase type-2" evidence="10">
    <location>
        <begin position="2"/>
        <end position="218"/>
    </location>
</feature>
<evidence type="ECO:0000256" key="2">
    <source>
        <dbReference type="ARBA" id="ARBA00005752"/>
    </source>
</evidence>
<dbReference type="SUPFAM" id="SSF56235">
    <property type="entry name" value="N-terminal nucleophile aminohydrolases (Ntn hydrolases)"/>
    <property type="match status" value="1"/>
</dbReference>
<organism evidence="11 12">
    <name type="scientific">Pacificispira spongiicola</name>
    <dbReference type="NCBI Taxonomy" id="2729598"/>
    <lineage>
        <taxon>Bacteria</taxon>
        <taxon>Pseudomonadati</taxon>
        <taxon>Pseudomonadota</taxon>
        <taxon>Alphaproteobacteria</taxon>
        <taxon>Rhodospirillales</taxon>
        <taxon>Rhodospirillaceae</taxon>
        <taxon>Pacificispira</taxon>
    </lineage>
</organism>
<dbReference type="PROSITE" id="PS51278">
    <property type="entry name" value="GATASE_TYPE_2"/>
    <property type="match status" value="1"/>
</dbReference>
<keyword evidence="11" id="KW-0436">Ligase</keyword>
<feature type="binding site" evidence="9">
    <location>
        <position position="101"/>
    </location>
    <ligand>
        <name>L-glutamine</name>
        <dbReference type="ChEBI" id="CHEBI:58359"/>
    </ligand>
</feature>
<proteinExistence type="inferred from homology"/>
<accession>A0A7Y0E326</accession>
<dbReference type="AlphaFoldDB" id="A0A7Y0E326"/>
<dbReference type="Gene3D" id="3.40.50.620">
    <property type="entry name" value="HUPs"/>
    <property type="match status" value="1"/>
</dbReference>
<evidence type="ECO:0000259" key="10">
    <source>
        <dbReference type="PROSITE" id="PS51278"/>
    </source>
</evidence>
<evidence type="ECO:0000256" key="5">
    <source>
        <dbReference type="ARBA" id="ARBA00022840"/>
    </source>
</evidence>
<keyword evidence="6 8" id="KW-0315">Glutamine amidotransferase</keyword>
<dbReference type="InterPro" id="IPR017932">
    <property type="entry name" value="GATase_2_dom"/>
</dbReference>